<reference evidence="1" key="1">
    <citation type="submission" date="2018-10" db="EMBL/GenBank/DDBJ databases">
        <title>Hidden diversity of soil giant viruses.</title>
        <authorList>
            <person name="Schulz F."/>
            <person name="Alteio L."/>
            <person name="Goudeau D."/>
            <person name="Ryan E.M."/>
            <person name="Malmstrom R.R."/>
            <person name="Blanchard J."/>
            <person name="Woyke T."/>
        </authorList>
    </citation>
    <scope>NUCLEOTIDE SEQUENCE</scope>
    <source>
        <strain evidence="1">SYV1</strain>
    </source>
</reference>
<sequence length="70" mass="8568">LKLYSMDDFLCIQDYCAQFYNHWNHKEVDKQVIEKCNRYDSNMKLHAVAIGGWKIRKKYFIIQRMYLSNT</sequence>
<organism evidence="1">
    <name type="scientific">Sylvanvirus sp</name>
    <dbReference type="NCBI Taxonomy" id="2487774"/>
    <lineage>
        <taxon>Viruses</taxon>
    </lineage>
</organism>
<dbReference type="EMBL" id="MK072512">
    <property type="protein sequence ID" value="AYV86702.1"/>
    <property type="molecule type" value="Genomic_DNA"/>
</dbReference>
<accession>A0A3G5AHM0</accession>
<evidence type="ECO:0000313" key="1">
    <source>
        <dbReference type="EMBL" id="AYV86702.1"/>
    </source>
</evidence>
<name>A0A3G5AHM0_9VIRU</name>
<feature type="non-terminal residue" evidence="1">
    <location>
        <position position="1"/>
    </location>
</feature>
<gene>
    <name evidence="1" type="ORF">Sylvanvirus6_43</name>
</gene>
<protein>
    <submittedName>
        <fullName evidence="1">Uncharacterized protein</fullName>
    </submittedName>
</protein>
<proteinExistence type="predicted"/>